<evidence type="ECO:0000256" key="1">
    <source>
        <dbReference type="SAM" id="MobiDB-lite"/>
    </source>
</evidence>
<comment type="caution">
    <text evidence="2">The sequence shown here is derived from an EMBL/GenBank/DDBJ whole genome shotgun (WGS) entry which is preliminary data.</text>
</comment>
<feature type="region of interest" description="Disordered" evidence="1">
    <location>
        <begin position="26"/>
        <end position="50"/>
    </location>
</feature>
<accession>I9FGT8</accession>
<reference evidence="2 3" key="1">
    <citation type="submission" date="2012-02" db="EMBL/GenBank/DDBJ databases">
        <title>The Genome Sequence of Bacteroides dorei CL02T12C06.</title>
        <authorList>
            <consortium name="The Broad Institute Genome Sequencing Platform"/>
            <person name="Earl A."/>
            <person name="Ward D."/>
            <person name="Feldgarden M."/>
            <person name="Gevers D."/>
            <person name="Zitomersky N.L."/>
            <person name="Coyne M.J."/>
            <person name="Comstock L.E."/>
            <person name="Young S.K."/>
            <person name="Zeng Q."/>
            <person name="Gargeya S."/>
            <person name="Fitzgerald M."/>
            <person name="Haas B."/>
            <person name="Abouelleil A."/>
            <person name="Alvarado L."/>
            <person name="Arachchi H.M."/>
            <person name="Berlin A."/>
            <person name="Chapman S.B."/>
            <person name="Gearin G."/>
            <person name="Goldberg J."/>
            <person name="Griggs A."/>
            <person name="Gujja S."/>
            <person name="Hansen M."/>
            <person name="Heiman D."/>
            <person name="Howarth C."/>
            <person name="Larimer J."/>
            <person name="Lui A."/>
            <person name="MacDonald P.J.P."/>
            <person name="McCowen C."/>
            <person name="Montmayeur A."/>
            <person name="Murphy C."/>
            <person name="Neiman D."/>
            <person name="Pearson M."/>
            <person name="Priest M."/>
            <person name="Roberts A."/>
            <person name="Saif S."/>
            <person name="Shea T."/>
            <person name="Sisk P."/>
            <person name="Stolte C."/>
            <person name="Sykes S."/>
            <person name="Wortman J."/>
            <person name="Nusbaum C."/>
            <person name="Birren B."/>
        </authorList>
    </citation>
    <scope>NUCLEOTIDE SEQUENCE [LARGE SCALE GENOMIC DNA]</scope>
    <source>
        <strain evidence="2 3">CL02T12C06</strain>
    </source>
</reference>
<dbReference type="HOGENOM" id="CLU_2876338_0_0_10"/>
<feature type="compositionally biased region" description="Polar residues" evidence="1">
    <location>
        <begin position="26"/>
        <end position="40"/>
    </location>
</feature>
<organism evidence="2 3">
    <name type="scientific">Phocaeicola dorei CL02T12C06</name>
    <dbReference type="NCBI Taxonomy" id="997876"/>
    <lineage>
        <taxon>Bacteria</taxon>
        <taxon>Pseudomonadati</taxon>
        <taxon>Bacteroidota</taxon>
        <taxon>Bacteroidia</taxon>
        <taxon>Bacteroidales</taxon>
        <taxon>Bacteroidaceae</taxon>
        <taxon>Phocaeicola</taxon>
    </lineage>
</organism>
<keyword evidence="3" id="KW-1185">Reference proteome</keyword>
<dbReference type="EMBL" id="AGXJ01000049">
    <property type="protein sequence ID" value="EIY32574.1"/>
    <property type="molecule type" value="Genomic_DNA"/>
</dbReference>
<sequence>MKKRQEEKYEAPQTKRTQVSLESGICASSANIRNPDNSNGKIEEHQKNTDFNFTFSDQDWDQL</sequence>
<feature type="compositionally biased region" description="Basic and acidic residues" evidence="1">
    <location>
        <begin position="1"/>
        <end position="10"/>
    </location>
</feature>
<proteinExistence type="predicted"/>
<evidence type="ECO:0000313" key="2">
    <source>
        <dbReference type="EMBL" id="EIY32574.1"/>
    </source>
</evidence>
<name>I9FGT8_9BACT</name>
<evidence type="ECO:0000313" key="3">
    <source>
        <dbReference type="Proteomes" id="UP000005974"/>
    </source>
</evidence>
<dbReference type="AlphaFoldDB" id="I9FGT8"/>
<gene>
    <name evidence="2" type="ORF">HMPREF1064_02801</name>
</gene>
<protein>
    <submittedName>
        <fullName evidence="2">Uncharacterized protein</fullName>
    </submittedName>
</protein>
<dbReference type="Proteomes" id="UP000005974">
    <property type="component" value="Unassembled WGS sequence"/>
</dbReference>
<dbReference type="RefSeq" id="WP_007846670.1">
    <property type="nucleotide sequence ID" value="NZ_JH724134.1"/>
</dbReference>
<dbReference type="OrthoDB" id="9929112at2"/>
<dbReference type="PATRIC" id="fig|997876.3.peg.2881"/>
<feature type="region of interest" description="Disordered" evidence="1">
    <location>
        <begin position="1"/>
        <end position="20"/>
    </location>
</feature>